<protein>
    <submittedName>
        <fullName evidence="2">Uncharacterized protein</fullName>
    </submittedName>
</protein>
<evidence type="ECO:0000256" key="1">
    <source>
        <dbReference type="SAM" id="SignalP"/>
    </source>
</evidence>
<dbReference type="Proteomes" id="UP001295423">
    <property type="component" value="Unassembled WGS sequence"/>
</dbReference>
<name>A0AAD2FYC8_9STRA</name>
<reference evidence="2" key="1">
    <citation type="submission" date="2023-08" db="EMBL/GenBank/DDBJ databases">
        <authorList>
            <person name="Audoor S."/>
            <person name="Bilcke G."/>
        </authorList>
    </citation>
    <scope>NUCLEOTIDE SEQUENCE</scope>
</reference>
<dbReference type="EMBL" id="CAKOGP040001869">
    <property type="protein sequence ID" value="CAJ1954630.1"/>
    <property type="molecule type" value="Genomic_DNA"/>
</dbReference>
<comment type="caution">
    <text evidence="2">The sequence shown here is derived from an EMBL/GenBank/DDBJ whole genome shotgun (WGS) entry which is preliminary data.</text>
</comment>
<accession>A0AAD2FYC8</accession>
<keyword evidence="3" id="KW-1185">Reference proteome</keyword>
<evidence type="ECO:0000313" key="2">
    <source>
        <dbReference type="EMBL" id="CAJ1954630.1"/>
    </source>
</evidence>
<sequence>MRRGTTRMLPNNIQTLLPLLLLHLFLCSHTIQAQPSYSNVTLKANGGDLEVVVYLPKGIKPKEPTYYLSTRFDHGSMIGSIKRTTTNKDGTKKTHVLYDINQWRVPHDPYWAESGVGLASEFGVGDDGGFCTFLCGWDQVNEVTNGVLGYQEAKHGESFLKIGVGELIKGSCNICDSTDDYRFNSPYVYAKTPIWTLQENKEGNAITLTQEASLNQHGYRLQKDISVVDDQLFVKSTLTNLGRDPFATAWYSHHFFTCDGSPVGKGYGVDLDVAGTSGQYEEPAAWFWSTPLQQYASVTPQKDKVTVEMQRGVERDVRIKAEFVKDDTSRGTFTVRGCGNSIKESIPEVGNEGSPVSMYAFNLYIETGTFSPEPQIYMHLYPGEARSWTQHLEFSDLEKEPTSPPLPLSELTQNARNTAASSFSSHPHLVFLASILISASVTMAAHAMWSKRRSTTYSGTISLSSKGYSSIPEVS</sequence>
<dbReference type="AlphaFoldDB" id="A0AAD2FYC8"/>
<gene>
    <name evidence="2" type="ORF">CYCCA115_LOCUS15224</name>
</gene>
<organism evidence="2 3">
    <name type="scientific">Cylindrotheca closterium</name>
    <dbReference type="NCBI Taxonomy" id="2856"/>
    <lineage>
        <taxon>Eukaryota</taxon>
        <taxon>Sar</taxon>
        <taxon>Stramenopiles</taxon>
        <taxon>Ochrophyta</taxon>
        <taxon>Bacillariophyta</taxon>
        <taxon>Bacillariophyceae</taxon>
        <taxon>Bacillariophycidae</taxon>
        <taxon>Bacillariales</taxon>
        <taxon>Bacillariaceae</taxon>
        <taxon>Cylindrotheca</taxon>
    </lineage>
</organism>
<feature type="signal peptide" evidence="1">
    <location>
        <begin position="1"/>
        <end position="33"/>
    </location>
</feature>
<evidence type="ECO:0000313" key="3">
    <source>
        <dbReference type="Proteomes" id="UP001295423"/>
    </source>
</evidence>
<proteinExistence type="predicted"/>
<feature type="chain" id="PRO_5042152937" evidence="1">
    <location>
        <begin position="34"/>
        <end position="475"/>
    </location>
</feature>
<keyword evidence="1" id="KW-0732">Signal</keyword>